<evidence type="ECO:0000256" key="5">
    <source>
        <dbReference type="ARBA" id="ARBA00022801"/>
    </source>
</evidence>
<dbReference type="CDD" id="cd07562">
    <property type="entry name" value="Peptidase_S41_TRI"/>
    <property type="match status" value="1"/>
</dbReference>
<evidence type="ECO:0000256" key="4">
    <source>
        <dbReference type="ARBA" id="ARBA00022670"/>
    </source>
</evidence>
<dbReference type="GO" id="GO:0008236">
    <property type="term" value="F:serine-type peptidase activity"/>
    <property type="evidence" value="ECO:0007669"/>
    <property type="project" value="UniProtKB-UniRule"/>
</dbReference>
<dbReference type="PANTHER" id="PTHR43253">
    <property type="entry name" value="TRICORN PROTEASE HOMOLOG 2-RELATED"/>
    <property type="match status" value="1"/>
</dbReference>
<dbReference type="InterPro" id="IPR029045">
    <property type="entry name" value="ClpP/crotonase-like_dom_sf"/>
</dbReference>
<dbReference type="InterPro" id="IPR005151">
    <property type="entry name" value="Tail-specific_protease"/>
</dbReference>
<gene>
    <name evidence="12" type="ORF">HNQ65_004905</name>
</gene>
<keyword evidence="10" id="KW-0732">Signal</keyword>
<comment type="similarity">
    <text evidence="2 7">Belongs to the peptidase S41B family.</text>
</comment>
<proteinExistence type="inferred from homology"/>
<sequence length="1100" mass="123258">MMPRLLHSLLVCCSLSVAAAPVRLVHEPALSPDGRTVAFQWQGDIWTAPTAGGRATRLTTHPALDSGAAFSPDGTQIAFNSEREGSKLLYTMPAGGGQPRQLTFHTDGCDLREWTPDGSGLLVGLGRDFSWMRESRAARLAVIDARERKAESLWFDDYGFDGVISPDSQKVLFMREGSESWWRQGYKGARGGQIWLFNRVDGSFQQIISDENENRWPLWKPDGKGFYFVKNGNLWQHDLSSGKGGQITHYKDDLVVFPCISRDGKTLVFRVRFDLYRWHPGDKAPVKIEIDAAHDAPADMTRVVLEKATDISVTRDGLQMAFIAGGDVWVMDAELKEPRRITHTAEEERDVIFAPDGKALLFISDAQGQTDLWQASPADVKKAWWENSGFALKKLTNDAQAEARPKFTRDGKKLAWLRDRGDLWIAEPDGTKARRIIEAWNPPSYEFSPDGAWIVYSQQDEWFNADIWLLPLDGSRPPFNLSRHPDNDTRPVWSPDGKMIAWTGNRELDESDIFYVHLQAEDDEKTRRERTLARVREKYKKTVKQEPKKEEPRKGGAAGVVAEKPEESKASAPSPVPVKAVADKPQSKPAAEKKDSPLKIDFADIHERIHRIKIANSGEHSLVWSPDSKKLIFQSQLEERKSTRSIEFPDDLAPRSFSPAALTNIEWLKADDQIVGLLDGKPAVLSGKGGEPRIHAFRAQHSYSRAEKQRAVFDQCWQVMRDDYYDERHGNRDWDAVRAKYRDMAAEAPDMNGAGECVWLMLGELNGSHLGFSWNTGSTAALSWREETAHLGLRFDPAFAGPGWKVRDVIAKSPASHKNSRIEPGEIVLKVDGREVVPATDVSSVLNGPMERDIVLTVKNGDKLREVTLRPISYTTARKLLYDAWIHDNRHAVEQASNGALGYLHISAMDDASFQKFQEELYHAGAGRDGLVIDVRENGGGSTTDHLLTALMQPRHAIAIPRGSSTPGYPQDRMIYATWQKPIVVLCNQNSYSNAEVFSHAIKTLKRGSLVGVQTAGGVISTGSTTIMDVGTLRLPFRGWYVLNSGQDMELNGARPDHIVWPHLGDKTDRQLEKAVEVLKKDVEAWRKRPQPKLIKATER</sequence>
<keyword evidence="6 7" id="KW-0720">Serine protease</keyword>
<comment type="subcellular location">
    <subcellularLocation>
        <location evidence="1 7">Cytoplasm</location>
    </subcellularLocation>
</comment>
<name>A0A7W7YG94_9BACT</name>
<dbReference type="Gene3D" id="3.30.750.44">
    <property type="match status" value="1"/>
</dbReference>
<evidence type="ECO:0000256" key="7">
    <source>
        <dbReference type="PIRNR" id="PIRNR036421"/>
    </source>
</evidence>
<feature type="chain" id="PRO_5031184463" description="Tricorn protease homolog" evidence="10">
    <location>
        <begin position="20"/>
        <end position="1100"/>
    </location>
</feature>
<feature type="active site" description="Charge relay system" evidence="8">
    <location>
        <position position="1050"/>
    </location>
</feature>
<feature type="signal peptide" evidence="10">
    <location>
        <begin position="1"/>
        <end position="19"/>
    </location>
</feature>
<dbReference type="InterPro" id="IPR011042">
    <property type="entry name" value="6-blade_b-propeller_TolB-like"/>
</dbReference>
<dbReference type="InterPro" id="IPR028204">
    <property type="entry name" value="Tricorn_C1"/>
</dbReference>
<evidence type="ECO:0000256" key="10">
    <source>
        <dbReference type="SAM" id="SignalP"/>
    </source>
</evidence>
<dbReference type="Gene3D" id="2.30.42.10">
    <property type="match status" value="1"/>
</dbReference>
<dbReference type="EC" id="3.4.21.-" evidence="7"/>
<feature type="domain" description="Tail specific protease" evidence="11">
    <location>
        <begin position="862"/>
        <end position="1061"/>
    </location>
</feature>
<dbReference type="SUPFAM" id="SSF50156">
    <property type="entry name" value="PDZ domain-like"/>
    <property type="match status" value="1"/>
</dbReference>
<dbReference type="AlphaFoldDB" id="A0A7W7YG94"/>
<keyword evidence="5 7" id="KW-0378">Hydrolase</keyword>
<evidence type="ECO:0000256" key="3">
    <source>
        <dbReference type="ARBA" id="ARBA00022490"/>
    </source>
</evidence>
<organism evidence="12 13">
    <name type="scientific">Prosthecobacter vanneervenii</name>
    <dbReference type="NCBI Taxonomy" id="48466"/>
    <lineage>
        <taxon>Bacteria</taxon>
        <taxon>Pseudomonadati</taxon>
        <taxon>Verrucomicrobiota</taxon>
        <taxon>Verrucomicrobiia</taxon>
        <taxon>Verrucomicrobiales</taxon>
        <taxon>Verrucomicrobiaceae</taxon>
        <taxon>Prosthecobacter</taxon>
    </lineage>
</organism>
<evidence type="ECO:0000256" key="8">
    <source>
        <dbReference type="PIRSR" id="PIRSR036421-1"/>
    </source>
</evidence>
<dbReference type="GO" id="GO:0006508">
    <property type="term" value="P:proteolysis"/>
    <property type="evidence" value="ECO:0007669"/>
    <property type="project" value="UniProtKB-UniRule"/>
</dbReference>
<evidence type="ECO:0000313" key="13">
    <source>
        <dbReference type="Proteomes" id="UP000590740"/>
    </source>
</evidence>
<dbReference type="Pfam" id="PF07676">
    <property type="entry name" value="PD40"/>
    <property type="match status" value="3"/>
</dbReference>
<evidence type="ECO:0000256" key="9">
    <source>
        <dbReference type="SAM" id="MobiDB-lite"/>
    </source>
</evidence>
<protein>
    <recommendedName>
        <fullName evidence="7">Tricorn protease homolog</fullName>
        <ecNumber evidence="7">3.4.21.-</ecNumber>
    </recommendedName>
</protein>
<comment type="function">
    <text evidence="7">Degrades oligopeptides.</text>
</comment>
<dbReference type="Pfam" id="PF26549">
    <property type="entry name" value="Tricorn_N"/>
    <property type="match status" value="1"/>
</dbReference>
<dbReference type="Pfam" id="PF03572">
    <property type="entry name" value="Peptidase_S41"/>
    <property type="match status" value="1"/>
</dbReference>
<evidence type="ECO:0000256" key="1">
    <source>
        <dbReference type="ARBA" id="ARBA00004496"/>
    </source>
</evidence>
<accession>A0A7W7YG94</accession>
<evidence type="ECO:0000256" key="6">
    <source>
        <dbReference type="ARBA" id="ARBA00022825"/>
    </source>
</evidence>
<evidence type="ECO:0000259" key="11">
    <source>
        <dbReference type="SMART" id="SM00245"/>
    </source>
</evidence>
<dbReference type="PIRSF" id="PIRSF036421">
    <property type="entry name" value="Tricorn_protease"/>
    <property type="match status" value="1"/>
</dbReference>
<dbReference type="SUPFAM" id="SSF69304">
    <property type="entry name" value="Tricorn protease N-terminal domain"/>
    <property type="match status" value="2"/>
</dbReference>
<dbReference type="Gene3D" id="3.90.226.10">
    <property type="entry name" value="2-enoyl-CoA Hydratase, Chain A, domain 1"/>
    <property type="match status" value="1"/>
</dbReference>
<feature type="active site" description="Charge relay system" evidence="8">
    <location>
        <position position="769"/>
    </location>
</feature>
<dbReference type="Gene3D" id="2.120.10.30">
    <property type="entry name" value="TolB, C-terminal domain"/>
    <property type="match status" value="2"/>
</dbReference>
<dbReference type="SUPFAM" id="SSF52096">
    <property type="entry name" value="ClpP/crotonase"/>
    <property type="match status" value="1"/>
</dbReference>
<dbReference type="EMBL" id="JACHIG010000015">
    <property type="protein sequence ID" value="MBB5035295.1"/>
    <property type="molecule type" value="Genomic_DNA"/>
</dbReference>
<dbReference type="SMART" id="SM00245">
    <property type="entry name" value="TSPc"/>
    <property type="match status" value="1"/>
</dbReference>
<feature type="region of interest" description="Disordered" evidence="9">
    <location>
        <begin position="538"/>
        <end position="596"/>
    </location>
</feature>
<keyword evidence="13" id="KW-1185">Reference proteome</keyword>
<feature type="compositionally biased region" description="Basic and acidic residues" evidence="9">
    <location>
        <begin position="543"/>
        <end position="554"/>
    </location>
</feature>
<dbReference type="RefSeq" id="WP_184343934.1">
    <property type="nucleotide sequence ID" value="NZ_JACHIG010000015.1"/>
</dbReference>
<evidence type="ECO:0000313" key="12">
    <source>
        <dbReference type="EMBL" id="MBB5035295.1"/>
    </source>
</evidence>
<comment type="caution">
    <text evidence="12">The sequence shown here is derived from an EMBL/GenBank/DDBJ whole genome shotgun (WGS) entry which is preliminary data.</text>
</comment>
<feature type="active site" description="Nucleophile" evidence="8">
    <location>
        <position position="993"/>
    </location>
</feature>
<dbReference type="InterPro" id="IPR012393">
    <property type="entry name" value="Tricorn_protease"/>
</dbReference>
<dbReference type="Proteomes" id="UP000590740">
    <property type="component" value="Unassembled WGS sequence"/>
</dbReference>
<dbReference type="GO" id="GO:0005737">
    <property type="term" value="C:cytoplasm"/>
    <property type="evidence" value="ECO:0007669"/>
    <property type="project" value="UniProtKB-SubCell"/>
</dbReference>
<keyword evidence="3 7" id="KW-0963">Cytoplasm</keyword>
<reference evidence="12 13" key="1">
    <citation type="submission" date="2020-08" db="EMBL/GenBank/DDBJ databases">
        <title>Genomic Encyclopedia of Type Strains, Phase IV (KMG-IV): sequencing the most valuable type-strain genomes for metagenomic binning, comparative biology and taxonomic classification.</title>
        <authorList>
            <person name="Goeker M."/>
        </authorList>
    </citation>
    <scope>NUCLEOTIDE SEQUENCE [LARGE SCALE GENOMIC DNA]</scope>
    <source>
        <strain evidence="12 13">DSM 12252</strain>
    </source>
</reference>
<dbReference type="PANTHER" id="PTHR43253:SF1">
    <property type="entry name" value="TRICORN PROTEASE HOMOLOG 2-RELATED"/>
    <property type="match status" value="1"/>
</dbReference>
<dbReference type="InterPro" id="IPR011659">
    <property type="entry name" value="WD40"/>
</dbReference>
<dbReference type="Pfam" id="PF14684">
    <property type="entry name" value="Tricorn_C1"/>
    <property type="match status" value="1"/>
</dbReference>
<keyword evidence="4 7" id="KW-0645">Protease</keyword>
<dbReference type="Gene3D" id="2.120.10.60">
    <property type="entry name" value="Tricorn protease N-terminal domain"/>
    <property type="match status" value="1"/>
</dbReference>
<evidence type="ECO:0000256" key="2">
    <source>
        <dbReference type="ARBA" id="ARBA00008524"/>
    </source>
</evidence>
<dbReference type="InterPro" id="IPR036034">
    <property type="entry name" value="PDZ_sf"/>
</dbReference>
<feature type="compositionally biased region" description="Basic and acidic residues" evidence="9">
    <location>
        <begin position="581"/>
        <end position="596"/>
    </location>
</feature>